<dbReference type="KEGG" id="mhi:Mhar_0807"/>
<keyword evidence="2" id="KW-0489">Methyltransferase</keyword>
<proteinExistence type="predicted"/>
<dbReference type="STRING" id="1110509.Mhar_0807"/>
<dbReference type="Pfam" id="PF13649">
    <property type="entry name" value="Methyltransf_25"/>
    <property type="match status" value="1"/>
</dbReference>
<evidence type="ECO:0000313" key="2">
    <source>
        <dbReference type="EMBL" id="AET64180.1"/>
    </source>
</evidence>
<dbReference type="CDD" id="cd02440">
    <property type="entry name" value="AdoMet_MTases"/>
    <property type="match status" value="1"/>
</dbReference>
<name>G7WKZ7_METH6</name>
<accession>G7WKZ7</accession>
<dbReference type="GeneID" id="12509976"/>
<evidence type="ECO:0000259" key="1">
    <source>
        <dbReference type="Pfam" id="PF13649"/>
    </source>
</evidence>
<evidence type="ECO:0000313" key="3">
    <source>
        <dbReference type="Proteomes" id="UP000005877"/>
    </source>
</evidence>
<keyword evidence="3" id="KW-1185">Reference proteome</keyword>
<dbReference type="InterPro" id="IPR050723">
    <property type="entry name" value="CFA/CMAS"/>
</dbReference>
<dbReference type="HOGENOM" id="CLU_060275_1_0_2"/>
<dbReference type="PANTHER" id="PTHR43667">
    <property type="entry name" value="CYCLOPROPANE-FATTY-ACYL-PHOSPHOLIPID SYNTHASE"/>
    <property type="match status" value="1"/>
</dbReference>
<dbReference type="SUPFAM" id="SSF53335">
    <property type="entry name" value="S-adenosyl-L-methionine-dependent methyltransferases"/>
    <property type="match status" value="1"/>
</dbReference>
<dbReference type="GO" id="GO:0032259">
    <property type="term" value="P:methylation"/>
    <property type="evidence" value="ECO:0007669"/>
    <property type="project" value="UniProtKB-KW"/>
</dbReference>
<dbReference type="PATRIC" id="fig|1110509.7.peg.900"/>
<dbReference type="Gene3D" id="3.40.50.150">
    <property type="entry name" value="Vaccinia Virus protein VP39"/>
    <property type="match status" value="1"/>
</dbReference>
<dbReference type="OrthoDB" id="57427at2157"/>
<dbReference type="EMBL" id="CP003117">
    <property type="protein sequence ID" value="AET64180.1"/>
    <property type="molecule type" value="Genomic_DNA"/>
</dbReference>
<keyword evidence="2" id="KW-0808">Transferase</keyword>
<dbReference type="PANTHER" id="PTHR43667:SF2">
    <property type="entry name" value="FATTY ACID C-METHYL TRANSFERASE"/>
    <property type="match status" value="1"/>
</dbReference>
<gene>
    <name evidence="2" type="ordered locus">Mhar_0807</name>
</gene>
<protein>
    <submittedName>
        <fullName evidence="2">Methyltransferase</fullName>
    </submittedName>
</protein>
<dbReference type="GO" id="GO:0008168">
    <property type="term" value="F:methyltransferase activity"/>
    <property type="evidence" value="ECO:0007669"/>
    <property type="project" value="UniProtKB-KW"/>
</dbReference>
<sequence>MATYPIEWSEVWIDQMKRHNEMNGGMDCAAYWDSEEEARNYWRMIERDGGEYVKVLLDKITIKSTYRVLDIGAGPGTLAIPFSKVTAHVTAVEPSASMARVLQENLEERRIGNVDCIQKRWEEVDVERDLKPPYDLVVASFSLGMTDIKAAVQKMTKVSSGFVYLAWFAGDTSWDVQAREVSALLFGDVEYHPMPKSDVLFNVLYQMGVYPNIRVFPLKMCHRFPSLDDALNYFGGQYRVETDDQMAKLSGYLSQVVEEDGESWVLKYDFLNMMVWWNNNHRETQGG</sequence>
<dbReference type="RefSeq" id="WP_014586365.1">
    <property type="nucleotide sequence ID" value="NC_017527.1"/>
</dbReference>
<organism evidence="2 3">
    <name type="scientific">Methanothrix harundinacea (strain 6Ac)</name>
    <name type="common">Methanosaeta harundinacea</name>
    <dbReference type="NCBI Taxonomy" id="1110509"/>
    <lineage>
        <taxon>Archaea</taxon>
        <taxon>Methanobacteriati</taxon>
        <taxon>Methanobacteriota</taxon>
        <taxon>Stenosarchaea group</taxon>
        <taxon>Methanomicrobia</taxon>
        <taxon>Methanotrichales</taxon>
        <taxon>Methanotrichaceae</taxon>
        <taxon>Methanothrix</taxon>
    </lineage>
</organism>
<dbReference type="InterPro" id="IPR041698">
    <property type="entry name" value="Methyltransf_25"/>
</dbReference>
<feature type="domain" description="Methyltransferase" evidence="1">
    <location>
        <begin position="68"/>
        <end position="158"/>
    </location>
</feature>
<dbReference type="InterPro" id="IPR029063">
    <property type="entry name" value="SAM-dependent_MTases_sf"/>
</dbReference>
<reference evidence="2 3" key="1">
    <citation type="journal article" date="2012" name="PLoS ONE">
        <title>The genome characteristics and predicted function of methyl-group oxidation pathway in the obligate aceticlastic methanogens, Methanosaeta spp.</title>
        <authorList>
            <person name="Zhu J."/>
            <person name="Zheng H."/>
            <person name="Ai G."/>
            <person name="Zhang G."/>
            <person name="Liu D."/>
            <person name="Liu X."/>
            <person name="Dong X."/>
        </authorList>
    </citation>
    <scope>NUCLEOTIDE SEQUENCE [LARGE SCALE GENOMIC DNA]</scope>
    <source>
        <strain evidence="2 3">6Ac</strain>
    </source>
</reference>
<dbReference type="Proteomes" id="UP000005877">
    <property type="component" value="Chromosome"/>
</dbReference>
<dbReference type="AlphaFoldDB" id="G7WKZ7"/>